<evidence type="ECO:0000313" key="1">
    <source>
        <dbReference type="EMBL" id="MFD2729842.1"/>
    </source>
</evidence>
<organism evidence="1 2">
    <name type="scientific">Enterococcus camelliae</name>
    <dbReference type="NCBI Taxonomy" id="453959"/>
    <lineage>
        <taxon>Bacteria</taxon>
        <taxon>Bacillati</taxon>
        <taxon>Bacillota</taxon>
        <taxon>Bacilli</taxon>
        <taxon>Lactobacillales</taxon>
        <taxon>Enterococcaceae</taxon>
        <taxon>Enterococcus</taxon>
    </lineage>
</organism>
<accession>A0ABW5TLL9</accession>
<dbReference type="RefSeq" id="WP_379982572.1">
    <property type="nucleotide sequence ID" value="NZ_JBHUMO010000061.1"/>
</dbReference>
<proteinExistence type="predicted"/>
<protein>
    <submittedName>
        <fullName evidence="1">Uncharacterized protein</fullName>
    </submittedName>
</protein>
<evidence type="ECO:0000313" key="2">
    <source>
        <dbReference type="Proteomes" id="UP001597427"/>
    </source>
</evidence>
<keyword evidence="2" id="KW-1185">Reference proteome</keyword>
<comment type="caution">
    <text evidence="1">The sequence shown here is derived from an EMBL/GenBank/DDBJ whole genome shotgun (WGS) entry which is preliminary data.</text>
</comment>
<sequence>MACELGGSQSGKMRQLDYQRNYYEQYIAVSGARIYNENRTNSHTRDHPKYSVAFLAALGDADVFLDCF</sequence>
<name>A0ABW5TLL9_9ENTE</name>
<dbReference type="Proteomes" id="UP001597427">
    <property type="component" value="Unassembled WGS sequence"/>
</dbReference>
<reference evidence="2" key="1">
    <citation type="journal article" date="2019" name="Int. J. Syst. Evol. Microbiol.">
        <title>The Global Catalogue of Microorganisms (GCM) 10K type strain sequencing project: providing services to taxonomists for standard genome sequencing and annotation.</title>
        <authorList>
            <consortium name="The Broad Institute Genomics Platform"/>
            <consortium name="The Broad Institute Genome Sequencing Center for Infectious Disease"/>
            <person name="Wu L."/>
            <person name="Ma J."/>
        </authorList>
    </citation>
    <scope>NUCLEOTIDE SEQUENCE [LARGE SCALE GENOMIC DNA]</scope>
    <source>
        <strain evidence="2">TISTR 932</strain>
    </source>
</reference>
<dbReference type="EMBL" id="JBHUMO010000061">
    <property type="protein sequence ID" value="MFD2729842.1"/>
    <property type="molecule type" value="Genomic_DNA"/>
</dbReference>
<gene>
    <name evidence="1" type="ORF">ACFSR0_10585</name>
</gene>